<name>A0A9X1JZV6_9FLAO</name>
<sequence>MFYQIKSYLNFFLKSTNAHGVHSPFVYDFVATCLYDKKLYELYSKLKSFRKKLFQNNEVISITDFGQGSRVFSSNHRKISAIAKNAGITKKRQQLLYRIVQYFQPKTVLELGTSLGMGTAALSLGNTSADIKTIEGCPNTAKIAKNQFEDFQLGNIELHIKSFEDFFEKDSTVHYDLVYIDGNHQKDKTLQYFNILLEKATNDSLFIFDDIYWSPSMTEAWNEIKTHPKVTVSIDTFYWGFVFFRKEQEKQHFCIRL</sequence>
<evidence type="ECO:0000313" key="1">
    <source>
        <dbReference type="EMBL" id="MBW2937741.1"/>
    </source>
</evidence>
<reference evidence="1" key="1">
    <citation type="submission" date="2021-07" db="EMBL/GenBank/DDBJ databases">
        <title>Aureisphaera sp. CAU 1614 isolated from sea sediment.</title>
        <authorList>
            <person name="Kim W."/>
        </authorList>
    </citation>
    <scope>NUCLEOTIDE SEQUENCE</scope>
    <source>
        <strain evidence="1">CAU 1614</strain>
    </source>
</reference>
<keyword evidence="2" id="KW-1185">Reference proteome</keyword>
<keyword evidence="1" id="KW-0808">Transferase</keyword>
<gene>
    <name evidence="1" type="ORF">KXJ69_06455</name>
</gene>
<dbReference type="RefSeq" id="WP_219052155.1">
    <property type="nucleotide sequence ID" value="NZ_JAHWDP010000002.1"/>
</dbReference>
<dbReference type="GO" id="GO:0008168">
    <property type="term" value="F:methyltransferase activity"/>
    <property type="evidence" value="ECO:0007669"/>
    <property type="project" value="UniProtKB-KW"/>
</dbReference>
<accession>A0A9X1JZV6</accession>
<dbReference type="AlphaFoldDB" id="A0A9X1JZV6"/>
<dbReference type="Proteomes" id="UP001138686">
    <property type="component" value="Unassembled WGS sequence"/>
</dbReference>
<evidence type="ECO:0000313" key="2">
    <source>
        <dbReference type="Proteomes" id="UP001138686"/>
    </source>
</evidence>
<keyword evidence="1" id="KW-0489">Methyltransferase</keyword>
<proteinExistence type="predicted"/>
<dbReference type="EC" id="2.1.1.-" evidence="1"/>
<dbReference type="EMBL" id="JAHWDP010000002">
    <property type="protein sequence ID" value="MBW2937741.1"/>
    <property type="molecule type" value="Genomic_DNA"/>
</dbReference>
<dbReference type="GO" id="GO:0032259">
    <property type="term" value="P:methylation"/>
    <property type="evidence" value="ECO:0007669"/>
    <property type="project" value="UniProtKB-KW"/>
</dbReference>
<organism evidence="1 2">
    <name type="scientific">Halomarinibacterium sedimenti</name>
    <dbReference type="NCBI Taxonomy" id="2857106"/>
    <lineage>
        <taxon>Bacteria</taxon>
        <taxon>Pseudomonadati</taxon>
        <taxon>Bacteroidota</taxon>
        <taxon>Flavobacteriia</taxon>
        <taxon>Flavobacteriales</taxon>
        <taxon>Flavobacteriaceae</taxon>
        <taxon>Halomarinibacterium</taxon>
    </lineage>
</organism>
<dbReference type="Pfam" id="PF13578">
    <property type="entry name" value="Methyltransf_24"/>
    <property type="match status" value="1"/>
</dbReference>
<comment type="caution">
    <text evidence="1">The sequence shown here is derived from an EMBL/GenBank/DDBJ whole genome shotgun (WGS) entry which is preliminary data.</text>
</comment>
<protein>
    <submittedName>
        <fullName evidence="1">Class I SAM-dependent methyltransferase</fullName>
        <ecNumber evidence="1">2.1.1.-</ecNumber>
    </submittedName>
</protein>